<dbReference type="HOGENOM" id="CLU_572510_0_0_1"/>
<dbReference type="OrthoDB" id="2682910at2759"/>
<reference evidence="2 3" key="1">
    <citation type="submission" date="2014-04" db="EMBL/GenBank/DDBJ databases">
        <authorList>
            <consortium name="DOE Joint Genome Institute"/>
            <person name="Kuo A."/>
            <person name="Kohler A."/>
            <person name="Jargeat P."/>
            <person name="Nagy L.G."/>
            <person name="Floudas D."/>
            <person name="Copeland A."/>
            <person name="Barry K.W."/>
            <person name="Cichocki N."/>
            <person name="Veneault-Fourrey C."/>
            <person name="LaButti K."/>
            <person name="Lindquist E.A."/>
            <person name="Lipzen A."/>
            <person name="Lundell T."/>
            <person name="Morin E."/>
            <person name="Murat C."/>
            <person name="Sun H."/>
            <person name="Tunlid A."/>
            <person name="Henrissat B."/>
            <person name="Grigoriev I.V."/>
            <person name="Hibbett D.S."/>
            <person name="Martin F."/>
            <person name="Nordberg H.P."/>
            <person name="Cantor M.N."/>
            <person name="Hua S.X."/>
        </authorList>
    </citation>
    <scope>NUCLEOTIDE SEQUENCE [LARGE SCALE GENOMIC DNA]</scope>
    <source>
        <strain evidence="2 3">Ve08.2h10</strain>
    </source>
</reference>
<feature type="region of interest" description="Disordered" evidence="1">
    <location>
        <begin position="63"/>
        <end position="142"/>
    </location>
</feature>
<evidence type="ECO:0000313" key="3">
    <source>
        <dbReference type="Proteomes" id="UP000054538"/>
    </source>
</evidence>
<sequence length="477" mass="50655">MAPVPWPSHTSTTRVHSSDATPLRSDSVSPERLLPEIPGTGDTQKSFRDVVLDQLEEVSLRVAAPAAVARPGESAILNTPPARGPEPAFSSTSQPDSGGASSQPRDPDDKEVACTSSRPVTQETYGPLAQTELPSSPPSLQSRPTLFIHRLLKSRAQASEPMPLSHQPSLAYSQSRSTTLDSSYDQFDVDKLLADVESLVVRGAEAAHRVQQDVVSDGEDGYADEPDSPTSAYSQLSASVDHEELIASDPFARPKMPRSADHRKSSRRRLRTPALPTELPPVAEVPDTPSGINISTFRPPSTIASSSLHAAISHGRSSRPQSLAQDHPNSFPLLTSTAFGKSTSSATPAGSISSGVGQGSHSSGRVSRYPSLAPSSLGQSSGSERHLEDSMDWHHPPAGLAALKNLQMPFLQNPHPPVEPSLPPLPSDTPFSSAHPASEHIKLGKRAHLREGTSSSIPEVERISVMQGGVASIDVAW</sequence>
<feature type="compositionally biased region" description="Polar residues" evidence="1">
    <location>
        <begin position="114"/>
        <end position="124"/>
    </location>
</feature>
<evidence type="ECO:0000313" key="2">
    <source>
        <dbReference type="EMBL" id="KIK80008.1"/>
    </source>
</evidence>
<accession>A0A0D0CWU4</accession>
<dbReference type="Proteomes" id="UP000054538">
    <property type="component" value="Unassembled WGS sequence"/>
</dbReference>
<feature type="compositionally biased region" description="Low complexity" evidence="1">
    <location>
        <begin position="301"/>
        <end position="314"/>
    </location>
</feature>
<feature type="compositionally biased region" description="Basic and acidic residues" evidence="1">
    <location>
        <begin position="383"/>
        <end position="395"/>
    </location>
</feature>
<feature type="region of interest" description="Disordered" evidence="1">
    <location>
        <begin position="1"/>
        <end position="46"/>
    </location>
</feature>
<feature type="compositionally biased region" description="Polar residues" evidence="1">
    <location>
        <begin position="290"/>
        <end position="299"/>
    </location>
</feature>
<feature type="region of interest" description="Disordered" evidence="1">
    <location>
        <begin position="211"/>
        <end position="234"/>
    </location>
</feature>
<dbReference type="EMBL" id="KN826126">
    <property type="protein sequence ID" value="KIK80008.1"/>
    <property type="molecule type" value="Genomic_DNA"/>
</dbReference>
<feature type="compositionally biased region" description="Polar residues" evidence="1">
    <location>
        <begin position="373"/>
        <end position="382"/>
    </location>
</feature>
<name>A0A0D0CWU4_9AGAM</name>
<dbReference type="InParanoid" id="A0A0D0CWU4"/>
<dbReference type="AlphaFoldDB" id="A0A0D0CWU4"/>
<feature type="compositionally biased region" description="Acidic residues" evidence="1">
    <location>
        <begin position="216"/>
        <end position="227"/>
    </location>
</feature>
<reference evidence="3" key="2">
    <citation type="submission" date="2015-01" db="EMBL/GenBank/DDBJ databases">
        <title>Evolutionary Origins and Diversification of the Mycorrhizal Mutualists.</title>
        <authorList>
            <consortium name="DOE Joint Genome Institute"/>
            <consortium name="Mycorrhizal Genomics Consortium"/>
            <person name="Kohler A."/>
            <person name="Kuo A."/>
            <person name="Nagy L.G."/>
            <person name="Floudas D."/>
            <person name="Copeland A."/>
            <person name="Barry K.W."/>
            <person name="Cichocki N."/>
            <person name="Veneault-Fourrey C."/>
            <person name="LaButti K."/>
            <person name="Lindquist E.A."/>
            <person name="Lipzen A."/>
            <person name="Lundell T."/>
            <person name="Morin E."/>
            <person name="Murat C."/>
            <person name="Riley R."/>
            <person name="Ohm R."/>
            <person name="Sun H."/>
            <person name="Tunlid A."/>
            <person name="Henrissat B."/>
            <person name="Grigoriev I.V."/>
            <person name="Hibbett D.S."/>
            <person name="Martin F."/>
        </authorList>
    </citation>
    <scope>NUCLEOTIDE SEQUENCE [LARGE SCALE GENOMIC DNA]</scope>
    <source>
        <strain evidence="3">Ve08.2h10</strain>
    </source>
</reference>
<protein>
    <submittedName>
        <fullName evidence="2">Uncharacterized protein</fullName>
    </submittedName>
</protein>
<keyword evidence="3" id="KW-1185">Reference proteome</keyword>
<feature type="compositionally biased region" description="Polar residues" evidence="1">
    <location>
        <begin position="8"/>
        <end position="28"/>
    </location>
</feature>
<organism evidence="2 3">
    <name type="scientific">Paxillus rubicundulus Ve08.2h10</name>
    <dbReference type="NCBI Taxonomy" id="930991"/>
    <lineage>
        <taxon>Eukaryota</taxon>
        <taxon>Fungi</taxon>
        <taxon>Dikarya</taxon>
        <taxon>Basidiomycota</taxon>
        <taxon>Agaricomycotina</taxon>
        <taxon>Agaricomycetes</taxon>
        <taxon>Agaricomycetidae</taxon>
        <taxon>Boletales</taxon>
        <taxon>Paxilineae</taxon>
        <taxon>Paxillaceae</taxon>
        <taxon>Paxillus</taxon>
    </lineage>
</organism>
<feature type="compositionally biased region" description="Low complexity" evidence="1">
    <location>
        <begin position="350"/>
        <end position="368"/>
    </location>
</feature>
<evidence type="ECO:0000256" key="1">
    <source>
        <dbReference type="SAM" id="MobiDB-lite"/>
    </source>
</evidence>
<feature type="region of interest" description="Disordered" evidence="1">
    <location>
        <begin position="247"/>
        <end position="396"/>
    </location>
</feature>
<gene>
    <name evidence="2" type="ORF">PAXRUDRAFT_833790</name>
</gene>
<feature type="compositionally biased region" description="Polar residues" evidence="1">
    <location>
        <begin position="89"/>
        <end position="104"/>
    </location>
</feature>
<proteinExistence type="predicted"/>
<feature type="compositionally biased region" description="Polar residues" evidence="1">
    <location>
        <begin position="318"/>
        <end position="348"/>
    </location>
</feature>
<feature type="region of interest" description="Disordered" evidence="1">
    <location>
        <begin position="429"/>
        <end position="455"/>
    </location>
</feature>